<gene>
    <name evidence="2" type="ORF">LACBIDRAFT_321666</name>
</gene>
<evidence type="ECO:0000313" key="3">
    <source>
        <dbReference type="Proteomes" id="UP000001194"/>
    </source>
</evidence>
<dbReference type="GeneID" id="6070127"/>
<dbReference type="KEGG" id="lbc:LACBIDRAFT_321666"/>
<reference evidence="2 3" key="1">
    <citation type="journal article" date="2008" name="Nature">
        <title>The genome of Laccaria bicolor provides insights into mycorrhizal symbiosis.</title>
        <authorList>
            <person name="Martin F."/>
            <person name="Aerts A."/>
            <person name="Ahren D."/>
            <person name="Brun A."/>
            <person name="Danchin E.G.J."/>
            <person name="Duchaussoy F."/>
            <person name="Gibon J."/>
            <person name="Kohler A."/>
            <person name="Lindquist E."/>
            <person name="Pereda V."/>
            <person name="Salamov A."/>
            <person name="Shapiro H.J."/>
            <person name="Wuyts J."/>
            <person name="Blaudez D."/>
            <person name="Buee M."/>
            <person name="Brokstein P."/>
            <person name="Canbaeck B."/>
            <person name="Cohen D."/>
            <person name="Courty P.E."/>
            <person name="Coutinho P.M."/>
            <person name="Delaruelle C."/>
            <person name="Detter J.C."/>
            <person name="Deveau A."/>
            <person name="DiFazio S."/>
            <person name="Duplessis S."/>
            <person name="Fraissinet-Tachet L."/>
            <person name="Lucic E."/>
            <person name="Frey-Klett P."/>
            <person name="Fourrey C."/>
            <person name="Feussner I."/>
            <person name="Gay G."/>
            <person name="Grimwood J."/>
            <person name="Hoegger P.J."/>
            <person name="Jain P."/>
            <person name="Kilaru S."/>
            <person name="Labbe J."/>
            <person name="Lin Y.C."/>
            <person name="Legue V."/>
            <person name="Le Tacon F."/>
            <person name="Marmeisse R."/>
            <person name="Melayah D."/>
            <person name="Montanini B."/>
            <person name="Muratet M."/>
            <person name="Nehls U."/>
            <person name="Niculita-Hirzel H."/>
            <person name="Oudot-Le Secq M.P."/>
            <person name="Peter M."/>
            <person name="Quesneville H."/>
            <person name="Rajashekar B."/>
            <person name="Reich M."/>
            <person name="Rouhier N."/>
            <person name="Schmutz J."/>
            <person name="Yin T."/>
            <person name="Chalot M."/>
            <person name="Henrissat B."/>
            <person name="Kuees U."/>
            <person name="Lucas S."/>
            <person name="Van de Peer Y."/>
            <person name="Podila G.K."/>
            <person name="Polle A."/>
            <person name="Pukkila P.J."/>
            <person name="Richardson P.M."/>
            <person name="Rouze P."/>
            <person name="Sanders I.R."/>
            <person name="Stajich J.E."/>
            <person name="Tunlid A."/>
            <person name="Tuskan G."/>
            <person name="Grigoriev I.V."/>
        </authorList>
    </citation>
    <scope>NUCLEOTIDE SEQUENCE [LARGE SCALE GENOMIC DNA]</scope>
    <source>
        <strain evidence="3">S238N-H82 / ATCC MYA-4686</strain>
    </source>
</reference>
<dbReference type="Proteomes" id="UP000001194">
    <property type="component" value="Unassembled WGS sequence"/>
</dbReference>
<keyword evidence="3" id="KW-1185">Reference proteome</keyword>
<dbReference type="RefSeq" id="XP_001875099.1">
    <property type="nucleotide sequence ID" value="XM_001875064.1"/>
</dbReference>
<organism evidence="3">
    <name type="scientific">Laccaria bicolor (strain S238N-H82 / ATCC MYA-4686)</name>
    <name type="common">Bicoloured deceiver</name>
    <name type="synonym">Laccaria laccata var. bicolor</name>
    <dbReference type="NCBI Taxonomy" id="486041"/>
    <lineage>
        <taxon>Eukaryota</taxon>
        <taxon>Fungi</taxon>
        <taxon>Dikarya</taxon>
        <taxon>Basidiomycota</taxon>
        <taxon>Agaricomycotina</taxon>
        <taxon>Agaricomycetes</taxon>
        <taxon>Agaricomycetidae</taxon>
        <taxon>Agaricales</taxon>
        <taxon>Agaricineae</taxon>
        <taxon>Hydnangiaceae</taxon>
        <taxon>Laccaria</taxon>
    </lineage>
</organism>
<feature type="compositionally biased region" description="Basic and acidic residues" evidence="1">
    <location>
        <begin position="266"/>
        <end position="277"/>
    </location>
</feature>
<dbReference type="InParanoid" id="B0CTR2"/>
<sequence length="283" mass="31075">MRSEVRIGFGGATEHPTCYQTVKSVSSEVLRTYKLTQPSANACVQRSTILAATQNCSRTGIGRSHSANDTFTPRMPRTLLNRSRNSRETITGGDLVVRLSHTYQKDITPSGSNVYSFWQCACACAPSQTPGSRHAQKTVSGSRETVFNRIFDEGRVKELDHFESITVELVAQRDNRYDQVPASSDGLIHLIQKFGSPTIHNSVRWGGGRHDVVLGTPSAVARRPWTPVGGDRPPPPPCSASVLRTGVPLGSRWDGLVPPAKLRKRNGVDVHDRDKKQAPWTHA</sequence>
<evidence type="ECO:0000256" key="1">
    <source>
        <dbReference type="SAM" id="MobiDB-lite"/>
    </source>
</evidence>
<name>B0CTR2_LACBS</name>
<proteinExistence type="predicted"/>
<dbReference type="AlphaFoldDB" id="B0CTR2"/>
<protein>
    <submittedName>
        <fullName evidence="2">Predicted protein</fullName>
    </submittedName>
</protein>
<dbReference type="EMBL" id="DS547092">
    <property type="protein sequence ID" value="EDR14540.1"/>
    <property type="molecule type" value="Genomic_DNA"/>
</dbReference>
<dbReference type="HOGENOM" id="CLU_983759_0_0_1"/>
<feature type="region of interest" description="Disordered" evidence="1">
    <location>
        <begin position="264"/>
        <end position="283"/>
    </location>
</feature>
<evidence type="ECO:0000313" key="2">
    <source>
        <dbReference type="EMBL" id="EDR14540.1"/>
    </source>
</evidence>
<accession>B0CTR2</accession>